<feature type="domain" description="CARDB" evidence="3">
    <location>
        <begin position="2276"/>
        <end position="2384"/>
    </location>
</feature>
<feature type="domain" description="CARDB" evidence="3">
    <location>
        <begin position="2806"/>
        <end position="2913"/>
    </location>
</feature>
<dbReference type="InterPro" id="IPR014755">
    <property type="entry name" value="Cu-Rt/internalin_Ig-like"/>
</dbReference>
<gene>
    <name evidence="5" type="ORF">K227x_09410</name>
</gene>
<feature type="domain" description="Peptidase C-terminal archaeal/bacterial" evidence="2">
    <location>
        <begin position="1290"/>
        <end position="1359"/>
    </location>
</feature>
<dbReference type="InterPro" id="IPR032812">
    <property type="entry name" value="SbsA_Ig"/>
</dbReference>
<reference evidence="5 6" key="1">
    <citation type="submission" date="2019-02" db="EMBL/GenBank/DDBJ databases">
        <title>Deep-cultivation of Planctomycetes and their phenomic and genomic characterization uncovers novel biology.</title>
        <authorList>
            <person name="Wiegand S."/>
            <person name="Jogler M."/>
            <person name="Boedeker C."/>
            <person name="Pinto D."/>
            <person name="Vollmers J."/>
            <person name="Rivas-Marin E."/>
            <person name="Kohn T."/>
            <person name="Peeters S.H."/>
            <person name="Heuer A."/>
            <person name="Rast P."/>
            <person name="Oberbeckmann S."/>
            <person name="Bunk B."/>
            <person name="Jeske O."/>
            <person name="Meyerdierks A."/>
            <person name="Storesund J.E."/>
            <person name="Kallscheuer N."/>
            <person name="Luecker S."/>
            <person name="Lage O.M."/>
            <person name="Pohl T."/>
            <person name="Merkel B.J."/>
            <person name="Hornburger P."/>
            <person name="Mueller R.-W."/>
            <person name="Bruemmer F."/>
            <person name="Labrenz M."/>
            <person name="Spormann A.M."/>
            <person name="Op den Camp H."/>
            <person name="Overmann J."/>
            <person name="Amann R."/>
            <person name="Jetten M.S.M."/>
            <person name="Mascher T."/>
            <person name="Medema M.H."/>
            <person name="Devos D.P."/>
            <person name="Kaster A.-K."/>
            <person name="Ovreas L."/>
            <person name="Rohde M."/>
            <person name="Galperin M.Y."/>
            <person name="Jogler C."/>
        </authorList>
    </citation>
    <scope>NUCLEOTIDE SEQUENCE [LARGE SCALE GENOMIC DNA]</scope>
    <source>
        <strain evidence="5 6">K22_7</strain>
    </source>
</reference>
<dbReference type="Pfam" id="PF04151">
    <property type="entry name" value="PPC"/>
    <property type="match status" value="1"/>
</dbReference>
<dbReference type="Pfam" id="PF00404">
    <property type="entry name" value="Dockerin_1"/>
    <property type="match status" value="1"/>
</dbReference>
<dbReference type="InterPro" id="IPR013783">
    <property type="entry name" value="Ig-like_fold"/>
</dbReference>
<organism evidence="5 6">
    <name type="scientific">Rubripirellula lacrimiformis</name>
    <dbReference type="NCBI Taxonomy" id="1930273"/>
    <lineage>
        <taxon>Bacteria</taxon>
        <taxon>Pseudomonadati</taxon>
        <taxon>Planctomycetota</taxon>
        <taxon>Planctomycetia</taxon>
        <taxon>Pirellulales</taxon>
        <taxon>Pirellulaceae</taxon>
        <taxon>Rubripirellula</taxon>
    </lineage>
</organism>
<dbReference type="InterPro" id="IPR007280">
    <property type="entry name" value="Peptidase_C_arc/bac"/>
</dbReference>
<proteinExistence type="predicted"/>
<name>A0A517N606_9BACT</name>
<dbReference type="Gene3D" id="2.60.40.2030">
    <property type="match status" value="1"/>
</dbReference>
<dbReference type="Gene3D" id="2.60.120.380">
    <property type="match status" value="1"/>
</dbReference>
<dbReference type="SUPFAM" id="SSF63446">
    <property type="entry name" value="Type I dockerin domain"/>
    <property type="match status" value="2"/>
</dbReference>
<keyword evidence="1" id="KW-0732">Signal</keyword>
<keyword evidence="6" id="KW-1185">Reference proteome</keyword>
<evidence type="ECO:0000313" key="5">
    <source>
        <dbReference type="EMBL" id="QDT02563.1"/>
    </source>
</evidence>
<dbReference type="Proteomes" id="UP000318538">
    <property type="component" value="Chromosome"/>
</dbReference>
<sequence>MARKREVGKKQRRSVLRMEPLEKRNLLAAAITPCGPPTILELVSDQSVVRESVHPALASERLMSHSVPEGESVVTAVWTDPSGGDWSDRTKWQSGQLPGASDVVLVDLDPDATLFVSSGTNEVAEVQLSGEIHIGSGSLSAARIGVWAGQITLAGGTLSNTSVVSTSSEAIFSGVAGSLRNVILDGNGSISALGSDSIINVNGGLTLNGDLTITGTRTSSGENFRAGLSFGSNESLSGSGQVFLNTVNATDDVAALAFLELEGFSSNVETLSIGSDIEIGGDGGSIYTTQSSDLVAIGGAVTGSSSGDLFIRRATGPLAVTDLAGNVTLEGPFDNLQLTSVGETQLDLSQVTSLVGVSLTGDVLFGPGSDVNINGGLAIDGEVTLAGSDVPASLTFQSNEAINGTGAIRFSDENATSGSAINSLFLEGVSNLVETLTVRPGIAIGGGPGTIATTQSSDEIRIEGLVMGGDSGPLTIRRATGPLTVDDPSGNVSLVGRFDGLALTATEGTRVDLQNVTDLIGATINGDAVITPGSHVEVNGGLTINGELALAGSDVPATLTFGGSETVGGTGTLRFSNENAIDEISNNFVILEGVSSNVETLTFGEELRIIGDHGQIIPQSSSDTITIAGPVRGEGEGRLLLANLNGTLTIDDVLGGASLSGNIADLTVNATEGTTLDLSGVDNLARSAFNSDLTITATTSDSVIDVNGGLTLNGDLTITGTRTSSGENFRAGLSFGSNESLSGSGQVFLNTVNATDDVAALAFLELEGFSSNVETLSIGSDIEIGGDGGSIYTTQSSDLVAIGGAVTGSSSGDLFIRRATGPLAVTDLAGNVTLEGPFDNLQLTSVGETQLDLSQVTSLVGVSLTGDVLFGPGSDVNINGGLAIDGEVTLAGSDVPASLTFQSNEAINGTGAIRFSDENATSGSAINSLFLEGVSNLVETLTVRPGIAIGGGPGTIATTQSSDEIRIEGLVMGGDSGPLTIRRATGPLTVDDPSGNVSLVGRFDGLALTATEGTRVDLQNVTDLVGATINGDAVITPGSQVEVNGGLTINGELTLAGSDIPATLTFGGSETVGGTGTLRFSIENAVGETSNNIVILEGVSSNVETLTFGGGTTITGGSGAILPSQPSDQIAVEGKFIVGPGTDIELGRTVGQPAEIVVQISGNETATPRLRGSGQFSLPSVLRIESEEDFVPSPESLITVLQFDQLVGEIGEVLGDEIASFRTTPLAEGGSLVLVNVPHSLATRMFVVADGDNTSRQNAKPFVPAADELGTGLLRAGGLGILSPDGDARNDWWSFQASAGDELAISIDELTGTPASDITVLVHDDSGPVWDLTTQISGGDGHFSGFEVAVDGVYYFQLTSNRNEIATYTIRLDVARDFDIERDAVGSFDVLGQPTTLQTNVNGTTVGYKVAGKIDSRDSEIPDQDFFDIGSVRAERSIIAYLRTPSGSTLDPQMNIRDANGQVVSLRPNPNDPRIVRFDVPSDGNFLIDVSAVAGDGPEASYVVDVFVQPTDGLGFSDLSVGNLQISDDSPQSGQTLDVTWTVGNYGAVATADDEWTDKVVLSVNDRFGDADDVLLSEIQRIASLAINETYTQTASVQIPVGIAGAFYLFVETDAQDQVAEFLFEENNVTSLNIDVTVTPNADLRASEVVAPAMSFVGEPATVTWTVANVGSSSTGDGTPNGSVDSWLDRVFVSVDDVFGNADDVLIAEVTHDGVLNGGESYLGTWSGNVPEELDGRYQWFVRTDVNDAVYEFDDVAPNVAATDGVVIAPNRFADLVPTQIVSPGTAISGLAIPITWTTANRGFRDATGSWTNRFYLSADDTFSGDDVLVGSEAINQTIAIDSTANHSVDIVLPERIEGDFHLILVVNADGAEYEFLFSDNNEIATTAIMVMRRLEPDLVPEIVGSPTTIQLNLPFDFSYTVGNRGAGDTVGTWTDRVYLSSDSKIDQGDLLIKEIVSPSGSLPLTPLGATYAFIDSFTIPFGFDPGEYNLLLITNALGDELETDESNNTLVLGPLSVESPPVPDLVITSVTAPAFSGSGEQITVSWTGVNAGAVDFAETTWSDRIYLSIDAEFGNADDVVLGTFAQTRSLTAGGGNYVDSRMVTLPSGIEGDYFIYVEVDAINNVPEFIFEGNNVSSATVLPVARNYPDLEATTFVAPASGRRGDPLQLSWTVTNVGDDSSVSTRWTDRVVYSGDAVLGNADDIVLADVQRLTSLAKTTFYDVALTLDELPLDLPLGSGTLFLIVNADVAVDENSATTNNVGSRTFLVEERVFIDLAVQPNLIVAPATIEAGSQFDLVWTVKNLGVTPAVGPWEERVYLSDSPTGGGRQLLGSFRFESDLAASADIVRQRTFTMPITGHAGDVYFVVEVDATNRVIESDESNRFVSSTPTEVPLKLSVSTNTNRVTEGQTAARLVVSRNGSPSTALTVNLSADVASQLDLPTQVTIPAGQYSVRVPVAATLDGVVDGDQLVVVSANASGYPSATIPLTAVDVDVKELTLEFDFESLDEAQVGTATVTHNGSTATELIVAIGVSPRVELSAPIRVTIPAGQNSASFDVTAVDDDQLENNDTVTLSLTAPGFRGAIESTLINPSDVPSVTLTLPTMIAEGTQSGAAFGQVTLDAVQPRDVSLLLTSSDSSSLFVLPTVTIPRGSRTASFALFSNDDALLNGTRNVDVTAAAIPTGGGPALEDILAAGSIAVTDNDGPTLRVSFDRNVVAEYAATTATVFRNTATDDALTVTLATDDPSELQIPASVVIPAGADSVSFTVSGIADRLADGDQRATLTANADAFQAGLSTILVADVDRADLLADGLVTPASGTVGENAAVQWRVLNDGVAPARGRWTENVFWSSDRIVGDDQQVETVDFQGPLGFGQSYSRSAIVTLPTMPGQYFLIVQVDANDSVREVLETNNYVVSASAITIEAPYTATVSSGIETASVGTPVSLAGTATKVDGSPAVSVDVAVNISVRGTNRVLPATTDADGNFAVTFVPLPGEGGQYSVSATYPGIAPTDSQDAFQLLGLQPTEGFDFINLTSGATTTQTITVRNLADVDLSGLTVEAIDIGTGLTVTPRIADGANTLPASESFQLEYDLGSGTATFGETGFTLRISTTEAPNLDIPITVDVLAPTARLVASVETIESTMVVGEQTTIEFELENRGGADSGPIEFLLPDGAPWLSVSSGHRIANISPGGLTTVTLLLSPQIDLELTQYSGLIVARTEGDDLAVQFRLQATAETVGDLTVRVVDEFTFYKNDAPLVDGAIVRILDPITRELVATNAVPVSSFKANAEGEQNVAAAGDFFFQALARGKYVLEVSAENHETKTSLVDIQAGDGNEVEVFIPRNFVEYNWSVEEIGVEDRTRISVEAVFETNVPAPVVVVESNIDLNMLEFIGDSKTFVIQYTNHGLIDAIDIQLFFDEHPALEIKPLVDSLPVLSAKSTISIPVVITLRNPAVETSSLRSARFAEGEAVSRQQLFTTPDTLFDLGNVPCDLEVYTTYRYICGDYFLLSSIPIPVLGISCTPKGGIGTGSGSGGGFGGFGRTEIVDLGNFGRGRKPRETLDQNPIVIRREDPVISVPFNCDDCVLGTAIAVGNLLAQLSSLPISVIPDLQDCSQGIAGFLTGTGNQTGIGIGNSCSQVGLGLVKTRLDKVGKSIPLLNLYLFAQDLIGFINDVAEACPEFPWEPLDELPPIPEPNLARSAEGEQDSIAVSINDQLSRLDRMGTLFSQLAAPEVYFYGSQGFVANLDIAVAQDWTSLLRSVSLDDSGAISVVSESEKDQLYRSPSRPAGLIDEDIDRFVDRLNRTVLYWSEGIFIASDVPLGNSEDFIDLEVWLGEMQIAESAQSEIANAGVADVYSGISATGNELLSLFSRYSADGVCAEVRIQISQDVVQTRQAFDATLEISNETAEDLASLQASIVVLNGDGEDVSDLFGIELIEQTGFVNANVGDTLAAGSGGQFQWRLVPSADAAVDDSTEYFVTGNLAYEELGVAVSNNFQPTRITVVPQPQLAIDYFFQRDVISDDPFTDEIESSETFSLGVQVKNDGGGDARDLRIESAQPKIIENEKGLLVEFEIVGTSVNGEPAERTLTAEFGDLASGSLSTAEFLLESTLQGLFTEYEASFEHVSDFGSQELSLVKSVEIHELIRSVSATASGVDDAIPDFLVNDIADPLDLPDTLYLSDGTVLDVSLGSDVVAALMPTLADLTVDVSATVSAGWSFLRFDDPSDGLFDVIGIRRSDGTMLDPKNFWQTDRTFIGLGQRPIYENKLQLLDFNSTGQYELIYSNGDVEGPSVDSVSGVDSVTDSAVSQLQIEFSETIDAGSVEVSDFRLLKNGQSIDTIALSVSAVSGTTFTLDGLAPLTMDDAVYELEIALDGITDQVGNSGEGLSAFTWVKGEAAPAVIEFAGVPDRITNSTIDTIRLELTEPIEIDTLSGATSLTLDGVNLLDATTTFTEIEAGVYEVGNLQTLMSSDGEYRFSVDATQLLDLDGLAGIGSRSASWTLDQTAPAVVEVIQPSTNPRNTPVQPIDVQFSEIIDLSSLSVDDLRLTRDGGSENLLADETRITFEDLGDGLYRIGGISFVQGFLADPQVASFTVTIDGASISDLAGNDGVASASTTWTFDLAPPEGPTNVRLSSADAAIDGDTVGSENVIISGDLAEAGLRIRITDTVTNTQYGPFDIPGTQFALPIELTSAGRHAFTIRTIDPAGNTTDTDINGLFLQPAPVAVLETDGIPGRFTRSGFDSIDVTFVAPIMADGISSDLLTIRRNGGANLVDSGIATSLSEDGRTLTISGLTDVVNSEGVYTLALDLTALNTLTGVPGSSPFTASWTLDTQSPSSVVQPLQPDQTIPSFVLSVTGSDPRLPGGRIGSGIEAYDIFVSTDDGPYEFYRRLTGRTSTNFVGAENTSYGFYSVAVDRAGNTEAVPAEPDATTKVGRLGPAIEQAPVQTGLDSRSNVDVVSFEFDRVTNLPSLINDGRIVDAVTLTNFGVDGTENEVRDLSADQFRFETDPKTGVGKLIWSLDSFTDSRNTLPDGFYAFEFNADFMTDVAGFALDGDTSGSSGGTYQKTFHRLTGDADGNGVVDALDRSIVLDSLGRFSTADNFDANADLDRDGRISVRDRIAVIRANGRSITPPVGMSLSATQSSVAKPIAYEDTNRDGRVSALDALMVINQLSRLSASSVAGAEGESESLVSSRYDVNGDGTVSALDALQVINKLGRQSVTGNAEFESLAPTETTTTTIDSVYTSATAQMDDGEDDDLLQVLADDQARLSLTQ</sequence>
<evidence type="ECO:0000256" key="1">
    <source>
        <dbReference type="ARBA" id="ARBA00022729"/>
    </source>
</evidence>
<dbReference type="InterPro" id="IPR002105">
    <property type="entry name" value="Dockerin_1_rpt"/>
</dbReference>
<protein>
    <submittedName>
        <fullName evidence="5">Uncharacterized protein</fullName>
    </submittedName>
</protein>
<dbReference type="Gene3D" id="1.10.1330.10">
    <property type="entry name" value="Dockerin domain"/>
    <property type="match status" value="2"/>
</dbReference>
<evidence type="ECO:0000313" key="6">
    <source>
        <dbReference type="Proteomes" id="UP000318538"/>
    </source>
</evidence>
<dbReference type="InterPro" id="IPR011635">
    <property type="entry name" value="CARDB"/>
</dbReference>
<accession>A0A517N606</accession>
<feature type="domain" description="SbsA Ig-like" evidence="4">
    <location>
        <begin position="4282"/>
        <end position="4378"/>
    </location>
</feature>
<dbReference type="GO" id="GO:0000272">
    <property type="term" value="P:polysaccharide catabolic process"/>
    <property type="evidence" value="ECO:0007669"/>
    <property type="project" value="InterPro"/>
</dbReference>
<dbReference type="InterPro" id="IPR036439">
    <property type="entry name" value="Dockerin_dom_sf"/>
</dbReference>
<evidence type="ECO:0000259" key="4">
    <source>
        <dbReference type="Pfam" id="PF13205"/>
    </source>
</evidence>
<dbReference type="InterPro" id="IPR038081">
    <property type="entry name" value="CalX-like_sf"/>
</dbReference>
<dbReference type="OrthoDB" id="221077at2"/>
<dbReference type="Pfam" id="PF07705">
    <property type="entry name" value="CARDB"/>
    <property type="match status" value="2"/>
</dbReference>
<evidence type="ECO:0000259" key="3">
    <source>
        <dbReference type="Pfam" id="PF07705"/>
    </source>
</evidence>
<dbReference type="EMBL" id="CP036525">
    <property type="protein sequence ID" value="QDT02563.1"/>
    <property type="molecule type" value="Genomic_DNA"/>
</dbReference>
<evidence type="ECO:0000259" key="2">
    <source>
        <dbReference type="Pfam" id="PF04151"/>
    </source>
</evidence>
<dbReference type="KEGG" id="rlc:K227x_09410"/>
<dbReference type="Gene3D" id="2.60.40.10">
    <property type="entry name" value="Immunoglobulins"/>
    <property type="match status" value="8"/>
</dbReference>
<dbReference type="Gene3D" id="2.60.40.1220">
    <property type="match status" value="1"/>
</dbReference>
<dbReference type="GO" id="GO:0004553">
    <property type="term" value="F:hydrolase activity, hydrolyzing O-glycosyl compounds"/>
    <property type="evidence" value="ECO:0007669"/>
    <property type="project" value="InterPro"/>
</dbReference>
<dbReference type="Pfam" id="PF13205">
    <property type="entry name" value="Big_5"/>
    <property type="match status" value="1"/>
</dbReference>
<dbReference type="SUPFAM" id="SSF141072">
    <property type="entry name" value="CalX-like"/>
    <property type="match status" value="2"/>
</dbReference>